<comment type="subcellular location">
    <subcellularLocation>
        <location evidence="1">Membrane</location>
        <topology evidence="1">Multi-pass membrane protein</topology>
    </subcellularLocation>
</comment>
<dbReference type="InterPro" id="IPR003148">
    <property type="entry name" value="RCK_N"/>
</dbReference>
<dbReference type="PROSITE" id="PS51201">
    <property type="entry name" value="RCK_N"/>
    <property type="match status" value="1"/>
</dbReference>
<dbReference type="PROSITE" id="PS51257">
    <property type="entry name" value="PROKAR_LIPOPROTEIN"/>
    <property type="match status" value="1"/>
</dbReference>
<evidence type="ECO:0000256" key="9">
    <source>
        <dbReference type="ARBA" id="ARBA00023136"/>
    </source>
</evidence>
<dbReference type="GO" id="GO:0016020">
    <property type="term" value="C:membrane"/>
    <property type="evidence" value="ECO:0007669"/>
    <property type="project" value="UniProtKB-SubCell"/>
</dbReference>
<dbReference type="GO" id="GO:0005267">
    <property type="term" value="F:potassium channel activity"/>
    <property type="evidence" value="ECO:0007669"/>
    <property type="project" value="UniProtKB-KW"/>
</dbReference>
<keyword evidence="4 13" id="KW-0812">Transmembrane</keyword>
<organism evidence="15 16">
    <name type="scientific">Galdieria yellowstonensis</name>
    <dbReference type="NCBI Taxonomy" id="3028027"/>
    <lineage>
        <taxon>Eukaryota</taxon>
        <taxon>Rhodophyta</taxon>
        <taxon>Bangiophyceae</taxon>
        <taxon>Galdieriales</taxon>
        <taxon>Galdieriaceae</taxon>
        <taxon>Galdieria</taxon>
    </lineage>
</organism>
<comment type="catalytic activity">
    <reaction evidence="11">
        <text>K(+)(in) = K(+)(out)</text>
        <dbReference type="Rhea" id="RHEA:29463"/>
        <dbReference type="ChEBI" id="CHEBI:29103"/>
    </reaction>
</comment>
<feature type="transmembrane region" description="Helical" evidence="13">
    <location>
        <begin position="15"/>
        <end position="39"/>
    </location>
</feature>
<dbReference type="Pfam" id="PF22614">
    <property type="entry name" value="Slo-like_RCK"/>
    <property type="match status" value="1"/>
</dbReference>
<keyword evidence="6" id="KW-0630">Potassium</keyword>
<evidence type="ECO:0000256" key="4">
    <source>
        <dbReference type="ARBA" id="ARBA00022692"/>
    </source>
</evidence>
<keyword evidence="8" id="KW-0406">Ion transport</keyword>
<evidence type="ECO:0000256" key="2">
    <source>
        <dbReference type="ARBA" id="ARBA00022448"/>
    </source>
</evidence>
<feature type="transmembrane region" description="Helical" evidence="13">
    <location>
        <begin position="296"/>
        <end position="315"/>
    </location>
</feature>
<evidence type="ECO:0000256" key="6">
    <source>
        <dbReference type="ARBA" id="ARBA00022958"/>
    </source>
</evidence>
<evidence type="ECO:0000256" key="12">
    <source>
        <dbReference type="SAM" id="MobiDB-lite"/>
    </source>
</evidence>
<evidence type="ECO:0000256" key="11">
    <source>
        <dbReference type="ARBA" id="ARBA00034430"/>
    </source>
</evidence>
<feature type="domain" description="RCK N-terminal" evidence="14">
    <location>
        <begin position="340"/>
        <end position="480"/>
    </location>
</feature>
<name>A0AAV9I5V1_9RHOD</name>
<dbReference type="SUPFAM" id="SSF81324">
    <property type="entry name" value="Voltage-gated potassium channels"/>
    <property type="match status" value="1"/>
</dbReference>
<evidence type="ECO:0000259" key="14">
    <source>
        <dbReference type="PROSITE" id="PS51201"/>
    </source>
</evidence>
<dbReference type="Gene3D" id="3.40.50.720">
    <property type="entry name" value="NAD(P)-binding Rossmann-like Domain"/>
    <property type="match status" value="2"/>
</dbReference>
<evidence type="ECO:0000256" key="3">
    <source>
        <dbReference type="ARBA" id="ARBA00022538"/>
    </source>
</evidence>
<keyword evidence="7 13" id="KW-1133">Transmembrane helix</keyword>
<feature type="transmembrane region" description="Helical" evidence="13">
    <location>
        <begin position="228"/>
        <end position="250"/>
    </location>
</feature>
<reference evidence="15 16" key="1">
    <citation type="submission" date="2022-07" db="EMBL/GenBank/DDBJ databases">
        <title>Genome-wide signatures of adaptation to extreme environments.</title>
        <authorList>
            <person name="Cho C.H."/>
            <person name="Yoon H.S."/>
        </authorList>
    </citation>
    <scope>NUCLEOTIDE SEQUENCE [LARGE SCALE GENOMIC DNA]</scope>
    <source>
        <strain evidence="15 16">108.79 E11</strain>
    </source>
</reference>
<dbReference type="InterPro" id="IPR003929">
    <property type="entry name" value="K_chnl_BK_asu"/>
</dbReference>
<feature type="compositionally biased region" description="Basic and acidic residues" evidence="12">
    <location>
        <begin position="487"/>
        <end position="503"/>
    </location>
</feature>
<dbReference type="InterPro" id="IPR013099">
    <property type="entry name" value="K_chnl_dom"/>
</dbReference>
<accession>A0AAV9I5V1</accession>
<dbReference type="PANTHER" id="PTHR10027">
    <property type="entry name" value="CALCIUM-ACTIVATED POTASSIUM CHANNEL ALPHA CHAIN"/>
    <property type="match status" value="1"/>
</dbReference>
<dbReference type="Pfam" id="PF03493">
    <property type="entry name" value="BK_channel_a"/>
    <property type="match status" value="1"/>
</dbReference>
<feature type="transmembrane region" description="Helical" evidence="13">
    <location>
        <begin position="172"/>
        <end position="191"/>
    </location>
</feature>
<evidence type="ECO:0000256" key="8">
    <source>
        <dbReference type="ARBA" id="ARBA00023065"/>
    </source>
</evidence>
<evidence type="ECO:0000256" key="10">
    <source>
        <dbReference type="ARBA" id="ARBA00023303"/>
    </source>
</evidence>
<feature type="region of interest" description="Disordered" evidence="12">
    <location>
        <begin position="487"/>
        <end position="507"/>
    </location>
</feature>
<evidence type="ECO:0000256" key="13">
    <source>
        <dbReference type="SAM" id="Phobius"/>
    </source>
</evidence>
<dbReference type="Pfam" id="PF07885">
    <property type="entry name" value="Ion_trans_2"/>
    <property type="match status" value="1"/>
</dbReference>
<gene>
    <name evidence="15" type="ORF">GAYE_PCTG30G0683</name>
</gene>
<keyword evidence="3" id="KW-0633">Potassium transport</keyword>
<dbReference type="PANTHER" id="PTHR10027:SF10">
    <property type="entry name" value="SLOWPOKE 2, ISOFORM D"/>
    <property type="match status" value="1"/>
</dbReference>
<evidence type="ECO:0000256" key="7">
    <source>
        <dbReference type="ARBA" id="ARBA00022989"/>
    </source>
</evidence>
<keyword evidence="5" id="KW-0631">Potassium channel</keyword>
<keyword evidence="2" id="KW-0813">Transport</keyword>
<evidence type="ECO:0000256" key="5">
    <source>
        <dbReference type="ARBA" id="ARBA00022826"/>
    </source>
</evidence>
<comment type="caution">
    <text evidence="15">The sequence shown here is derived from an EMBL/GenBank/DDBJ whole genome shotgun (WGS) entry which is preliminary data.</text>
</comment>
<evidence type="ECO:0000313" key="15">
    <source>
        <dbReference type="EMBL" id="KAK4522793.1"/>
    </source>
</evidence>
<feature type="transmembrane region" description="Helical" evidence="13">
    <location>
        <begin position="131"/>
        <end position="152"/>
    </location>
</feature>
<dbReference type="AlphaFoldDB" id="A0AAV9I5V1"/>
<dbReference type="Proteomes" id="UP001300502">
    <property type="component" value="Unassembled WGS sequence"/>
</dbReference>
<dbReference type="InterPro" id="IPR047871">
    <property type="entry name" value="K_chnl_Slo-like"/>
</dbReference>
<dbReference type="EMBL" id="JANCYU010000008">
    <property type="protein sequence ID" value="KAK4522793.1"/>
    <property type="molecule type" value="Genomic_DNA"/>
</dbReference>
<dbReference type="Gene3D" id="1.10.287.70">
    <property type="match status" value="1"/>
</dbReference>
<sequence length="1126" mass="126899">MGFFLKYPQPDWAQLGWLLLFGTGCLLFFCCVPLFVRFLDLFPALGRKMNRFLSEYSRLDIDYQVSRNLENDTESQSNQLERNWEALRAKFTTRFYSRLGIVPELLRFALNFIAVGIYVSSSYTNGFQKSLGALEVALGIIFGLDYLLRFYLISLDSTLLGFVFRVDSLADLYSIPSLIASGIAFVSYINFNYLRALNLYYAFVKLYYPGGHDPETQKPKQVSALRPFVFCWILYLFVIIFVSACTVYSLEMMGEIDDWHITNAAGAPLWNVFNSVYFVVVTISTVGYGDITPTTYPARVATILLIFFVAVYFASKLSTLIEVMQEQKLGSGEYIKRRGTRHIIVVGRHKFGDFEHFCAAFYSSPLNATTHIVILARYLPWSEEDFSFLQMSKRRDYVHFLRGSAAEVRDLHRAKLADASGVFAFLAGGSSDRFAEDSVQVIRLHAIRAVNPAVPIFAVLLDRGLLVHIKSCLTASGDIPRLLMSGDRRSAEKAKEPDQDSRMNGEAASCGSIPYQSSLSGTEMLGCSICTREFLCGLMSLNVVCDGASTLIANLLFLMKSNNISHEFPWIWEYKHGVRNEILMSETPSLFIGEKFGICLKTIREVSGMILIGVSTDETAAEIGVLDQVIPENSYLYFIGTRAQFHLFKRMESENISIFEDKLKTFKFAKVDTSRTVPSLSAYDVVKQVEDIPNEKVDVKQFRDHIVICGFDDASISDVVFLLERIYMFSYGDPLFGFPVNKPPFTVVIHPTITEDKISSLHKRFPRTYFVSESPEHLRSLENVSVFRARNVLVLSDSSFSFGDTSNDDSLFSGVNTEDLDRRVVMTLLNLELLLGSYDQTHICIEIKVSHSIAFLGLPRPRRRYSLFGLPNESHFADTTSDAATKIKKESSTATVKEGTESLDEVRRQRHHQFASTIVNLGPRYLKSLLARPDDNDYIELGVSSAATWYRERYASGEVILDSLPDVLLCREYEHRGVVSLICEMIGLKNGEGVATPVLRLIGVPSKWVGWRYDQVFSEVISFGMIPIALYRSGEAPVSSSLLETNQRSFIQELSSDIVKLQRQFHHTGAAASDAALQDRFYPAQNILPWVFTNPSPDTVVGYRDGLYVLVKPALPSSSAFRPIYQ</sequence>
<evidence type="ECO:0000313" key="16">
    <source>
        <dbReference type="Proteomes" id="UP001300502"/>
    </source>
</evidence>
<proteinExistence type="predicted"/>
<keyword evidence="16" id="KW-1185">Reference proteome</keyword>
<keyword evidence="9 13" id="KW-0472">Membrane</keyword>
<protein>
    <recommendedName>
        <fullName evidence="14">RCK N-terminal domain-containing protein</fullName>
    </recommendedName>
</protein>
<evidence type="ECO:0000256" key="1">
    <source>
        <dbReference type="ARBA" id="ARBA00004141"/>
    </source>
</evidence>
<keyword evidence="10" id="KW-0407">Ion channel</keyword>
<feature type="transmembrane region" description="Helical" evidence="13">
    <location>
        <begin position="270"/>
        <end position="289"/>
    </location>
</feature>